<dbReference type="Proteomes" id="UP000318709">
    <property type="component" value="Chromosome"/>
</dbReference>
<sequence length="135" mass="14180">MRYPVMIEAGTDDTAFGAVVPDLPGCFSAGDTLDEALSNVEEAAQLWVETALDAGEEVPAPSTLAAHQKAYPGWLVGFVTLDPALLDNRIERVNISLPRRVLGRLDALAAARHQSRSATIAALALQADAGTAGRV</sequence>
<dbReference type="InterPro" id="IPR035069">
    <property type="entry name" value="TTHA1013/TTHA0281-like"/>
</dbReference>
<protein>
    <submittedName>
        <fullName evidence="2">Type II toxin-antitoxin system HicB family antitoxin</fullName>
    </submittedName>
</protein>
<gene>
    <name evidence="2" type="ORF">E3E12_00900</name>
</gene>
<evidence type="ECO:0000259" key="1">
    <source>
        <dbReference type="Pfam" id="PF15919"/>
    </source>
</evidence>
<keyword evidence="3" id="KW-1185">Reference proteome</keyword>
<dbReference type="SUPFAM" id="SSF143100">
    <property type="entry name" value="TTHA1013/TTHA0281-like"/>
    <property type="match status" value="1"/>
</dbReference>
<dbReference type="EMBL" id="CP038231">
    <property type="protein sequence ID" value="QDH12991.1"/>
    <property type="molecule type" value="Genomic_DNA"/>
</dbReference>
<dbReference type="KEGG" id="swf:E3E12_00900"/>
<dbReference type="Pfam" id="PF15919">
    <property type="entry name" value="HicB_lk_antitox"/>
    <property type="match status" value="1"/>
</dbReference>
<dbReference type="PANTHER" id="PTHR34504:SF2">
    <property type="entry name" value="UPF0150 PROTEIN SSL0259"/>
    <property type="match status" value="1"/>
</dbReference>
<accession>A0A4Y6U9E3</accession>
<evidence type="ECO:0000313" key="2">
    <source>
        <dbReference type="EMBL" id="QDH12991.1"/>
    </source>
</evidence>
<evidence type="ECO:0000313" key="3">
    <source>
        <dbReference type="Proteomes" id="UP000318709"/>
    </source>
</evidence>
<name>A0A4Y6U9E3_9PROT</name>
<dbReference type="OrthoDB" id="9807959at2"/>
<organism evidence="2 3">
    <name type="scientific">Formicincola oecophyllae</name>
    <dbReference type="NCBI Taxonomy" id="2558361"/>
    <lineage>
        <taxon>Bacteria</taxon>
        <taxon>Pseudomonadati</taxon>
        <taxon>Pseudomonadota</taxon>
        <taxon>Alphaproteobacteria</taxon>
        <taxon>Acetobacterales</taxon>
        <taxon>Acetobacteraceae</taxon>
        <taxon>Formicincola</taxon>
    </lineage>
</organism>
<feature type="domain" description="HicB-like antitoxin of toxin-antitoxin system" evidence="1">
    <location>
        <begin position="3"/>
        <end position="124"/>
    </location>
</feature>
<dbReference type="PANTHER" id="PTHR34504">
    <property type="entry name" value="ANTITOXIN HICB"/>
    <property type="match status" value="1"/>
</dbReference>
<dbReference type="InterPro" id="IPR051404">
    <property type="entry name" value="TA_system_antitoxin"/>
</dbReference>
<reference evidence="2 3" key="1">
    <citation type="submission" date="2019-03" db="EMBL/GenBank/DDBJ databases">
        <title>The complete genome sequence of Swingsia_sp. F3b2 LMG30590(T).</title>
        <authorList>
            <person name="Chua K.-O."/>
            <person name="Chan K.-G."/>
            <person name="See-Too W.-S."/>
        </authorList>
    </citation>
    <scope>NUCLEOTIDE SEQUENCE [LARGE SCALE GENOMIC DNA]</scope>
    <source>
        <strain evidence="2 3">F3b2</strain>
    </source>
</reference>
<proteinExistence type="predicted"/>
<dbReference type="Gene3D" id="3.30.160.250">
    <property type="match status" value="1"/>
</dbReference>
<dbReference type="InterPro" id="IPR031807">
    <property type="entry name" value="HicB-like"/>
</dbReference>
<dbReference type="RefSeq" id="WP_141442634.1">
    <property type="nucleotide sequence ID" value="NZ_CP038231.1"/>
</dbReference>
<dbReference type="AlphaFoldDB" id="A0A4Y6U9E3"/>